<organism evidence="1 3">
    <name type="scientific">Vibrio aestuarianus</name>
    <dbReference type="NCBI Taxonomy" id="28171"/>
    <lineage>
        <taxon>Bacteria</taxon>
        <taxon>Pseudomonadati</taxon>
        <taxon>Pseudomonadota</taxon>
        <taxon>Gammaproteobacteria</taxon>
        <taxon>Vibrionales</taxon>
        <taxon>Vibrionaceae</taxon>
        <taxon>Vibrio</taxon>
    </lineage>
</organism>
<dbReference type="EMBL" id="CP118712">
    <property type="protein sequence ID" value="WGK87294.1"/>
    <property type="molecule type" value="Genomic_DNA"/>
</dbReference>
<evidence type="ECO:0000313" key="1">
    <source>
        <dbReference type="EMBL" id="WGK87294.1"/>
    </source>
</evidence>
<evidence type="ECO:0000313" key="2">
    <source>
        <dbReference type="EMBL" id="WGK87346.1"/>
    </source>
</evidence>
<dbReference type="AlphaFoldDB" id="A0ABD7YRA0"/>
<protein>
    <submittedName>
        <fullName evidence="1">Uncharacterized protein</fullName>
    </submittedName>
</protein>
<sequence>MKTKRKLTILGDFSEDKDIALRQLRTAVNSKLFENRVTEFLLSREAKSLNSGEEVGNEVRLDCDLDVVIVIEGGEVKEFDVNLSCK</sequence>
<dbReference type="Proteomes" id="UP001241226">
    <property type="component" value="Chromosome 2"/>
</dbReference>
<name>A0ABD7YRA0_9VIBR</name>
<gene>
    <name evidence="1" type="ORF">PYE67_14315</name>
    <name evidence="2" type="ORF">PYE67_14580</name>
</gene>
<accession>A0ABD7YRA0</accession>
<dbReference type="RefSeq" id="WP_261928145.1">
    <property type="nucleotide sequence ID" value="NZ_CALYLG010000515.1"/>
</dbReference>
<proteinExistence type="predicted"/>
<dbReference type="EMBL" id="CP118712">
    <property type="protein sequence ID" value="WGK87346.1"/>
    <property type="molecule type" value="Genomic_DNA"/>
</dbReference>
<evidence type="ECO:0000313" key="3">
    <source>
        <dbReference type="Proteomes" id="UP001241226"/>
    </source>
</evidence>
<reference evidence="1 3" key="1">
    <citation type="submission" date="2022-02" db="EMBL/GenBank/DDBJ databases">
        <title>Emergence and expansion in Europe of a Vibrio aestuarianus clonal complex pathogenic for oysters.</title>
        <authorList>
            <person name="Mesnil A."/>
            <person name="Travers M.-A."/>
        </authorList>
    </citation>
    <scope>NUCLEOTIDE SEQUENCE [LARGE SCALE GENOMIC DNA]</scope>
    <source>
        <strain evidence="1 3">U17</strain>
    </source>
</reference>